<dbReference type="InterPro" id="IPR021109">
    <property type="entry name" value="Peptidase_aspartic_dom_sf"/>
</dbReference>
<dbReference type="Pfam" id="PF13650">
    <property type="entry name" value="Asp_protease_2"/>
    <property type="match status" value="1"/>
</dbReference>
<dbReference type="RefSeq" id="WP_271890568.1">
    <property type="nucleotide sequence ID" value="NZ_JAQBIE010000036.1"/>
</dbReference>
<proteinExistence type="predicted"/>
<keyword evidence="2" id="KW-0645">Protease</keyword>
<dbReference type="SUPFAM" id="SSF50630">
    <property type="entry name" value="Acid proteases"/>
    <property type="match status" value="1"/>
</dbReference>
<dbReference type="CDD" id="cd05483">
    <property type="entry name" value="retropepsin_like_bacteria"/>
    <property type="match status" value="1"/>
</dbReference>
<protein>
    <submittedName>
        <fullName evidence="2">TIGR02281 family clan AA aspartic protease</fullName>
        <ecNumber evidence="2">3.4.23.-</ecNumber>
    </submittedName>
</protein>
<keyword evidence="2" id="KW-0378">Hydrolase</keyword>
<dbReference type="PROSITE" id="PS00141">
    <property type="entry name" value="ASP_PROTEASE"/>
    <property type="match status" value="1"/>
</dbReference>
<gene>
    <name evidence="2" type="ORF">PAF17_18475</name>
</gene>
<keyword evidence="1" id="KW-0472">Membrane</keyword>
<dbReference type="NCBIfam" id="TIGR02281">
    <property type="entry name" value="clan_AA_DTGA"/>
    <property type="match status" value="1"/>
</dbReference>
<feature type="transmembrane region" description="Helical" evidence="1">
    <location>
        <begin position="6"/>
        <end position="26"/>
    </location>
</feature>
<accession>A0ABT4ZJL1</accession>
<evidence type="ECO:0000313" key="3">
    <source>
        <dbReference type="Proteomes" id="UP001165641"/>
    </source>
</evidence>
<evidence type="ECO:0000256" key="1">
    <source>
        <dbReference type="SAM" id="Phobius"/>
    </source>
</evidence>
<dbReference type="GO" id="GO:0008233">
    <property type="term" value="F:peptidase activity"/>
    <property type="evidence" value="ECO:0007669"/>
    <property type="project" value="UniProtKB-KW"/>
</dbReference>
<dbReference type="GO" id="GO:0006508">
    <property type="term" value="P:proteolysis"/>
    <property type="evidence" value="ECO:0007669"/>
    <property type="project" value="UniProtKB-KW"/>
</dbReference>
<name>A0ABT4ZJL1_9RHOB</name>
<dbReference type="EMBL" id="JAQBIE010000036">
    <property type="protein sequence ID" value="MDB6179472.1"/>
    <property type="molecule type" value="Genomic_DNA"/>
</dbReference>
<organism evidence="2 3">
    <name type="scientific">Paracoccus onchidii</name>
    <dbReference type="NCBI Taxonomy" id="3017813"/>
    <lineage>
        <taxon>Bacteria</taxon>
        <taxon>Pseudomonadati</taxon>
        <taxon>Pseudomonadota</taxon>
        <taxon>Alphaproteobacteria</taxon>
        <taxon>Rhodobacterales</taxon>
        <taxon>Paracoccaceae</taxon>
        <taxon>Paracoccus</taxon>
    </lineage>
</organism>
<dbReference type="Gene3D" id="2.40.70.10">
    <property type="entry name" value="Acid Proteases"/>
    <property type="match status" value="1"/>
</dbReference>
<feature type="transmembrane region" description="Helical" evidence="1">
    <location>
        <begin position="38"/>
        <end position="56"/>
    </location>
</feature>
<dbReference type="Proteomes" id="UP001165641">
    <property type="component" value="Unassembled WGS sequence"/>
</dbReference>
<keyword evidence="1" id="KW-1133">Transmembrane helix</keyword>
<evidence type="ECO:0000313" key="2">
    <source>
        <dbReference type="EMBL" id="MDB6179472.1"/>
    </source>
</evidence>
<dbReference type="EC" id="3.4.23.-" evidence="2"/>
<comment type="caution">
    <text evidence="2">The sequence shown here is derived from an EMBL/GenBank/DDBJ whole genome shotgun (WGS) entry which is preliminary data.</text>
</comment>
<dbReference type="InterPro" id="IPR011969">
    <property type="entry name" value="Clan_AA_Asp_peptidase_C"/>
</dbReference>
<dbReference type="InterPro" id="IPR001969">
    <property type="entry name" value="Aspartic_peptidase_AS"/>
</dbReference>
<keyword evidence="3" id="KW-1185">Reference proteome</keyword>
<reference evidence="2" key="1">
    <citation type="submission" date="2022-12" db="EMBL/GenBank/DDBJ databases">
        <title>Paracoccus onchidii sp. nov., isolated from a marine invertebrate from the South China Sea.</title>
        <authorList>
            <person name="Xu S."/>
            <person name="Liu Z."/>
            <person name="Xu Y."/>
        </authorList>
    </citation>
    <scope>NUCLEOTIDE SEQUENCE</scope>
    <source>
        <strain evidence="2">Z330</strain>
    </source>
</reference>
<keyword evidence="1" id="KW-0812">Transmembrane</keyword>
<sequence length="190" mass="20411">MATDDGMRLAYYIVLLVVIGGAMLFELSGRGGKALRQLVLWVVIFAGAAFAAELWMNDGLGGRQTITSEGRIEIPASRDGHFHLTARLNGTDVRFIVDTGASSIALGPADARRIGIDPDDLAYVGSAMTANGQVQTAPVTIDELAIGDIVDRNVRAWVIDGELDGSLLGMSYLRTFARVSFENDLLVLER</sequence>
<dbReference type="InterPro" id="IPR034122">
    <property type="entry name" value="Retropepsin-like_bacterial"/>
</dbReference>